<organism evidence="1 2">
    <name type="scientific">Brugia timori</name>
    <dbReference type="NCBI Taxonomy" id="42155"/>
    <lineage>
        <taxon>Eukaryota</taxon>
        <taxon>Metazoa</taxon>
        <taxon>Ecdysozoa</taxon>
        <taxon>Nematoda</taxon>
        <taxon>Chromadorea</taxon>
        <taxon>Rhabditida</taxon>
        <taxon>Spirurina</taxon>
        <taxon>Spiruromorpha</taxon>
        <taxon>Filarioidea</taxon>
        <taxon>Onchocercidae</taxon>
        <taxon>Brugia</taxon>
    </lineage>
</organism>
<dbReference type="Proteomes" id="UP000280834">
    <property type="component" value="Unassembled WGS sequence"/>
</dbReference>
<sequence length="31" mass="3702">MEISYRQVNVIPVSFRLTRPEVLDYFCLGQK</sequence>
<dbReference type="AlphaFoldDB" id="A0A3P7WH51"/>
<evidence type="ECO:0000313" key="2">
    <source>
        <dbReference type="Proteomes" id="UP000280834"/>
    </source>
</evidence>
<dbReference type="EMBL" id="UZAG01004237">
    <property type="protein sequence ID" value="VDO16572.1"/>
    <property type="molecule type" value="Genomic_DNA"/>
</dbReference>
<keyword evidence="2" id="KW-1185">Reference proteome</keyword>
<name>A0A3P7WH51_9BILA</name>
<gene>
    <name evidence="1" type="ORF">BTMF_LOCUS4333</name>
</gene>
<accession>A0A3P7WH51</accession>
<proteinExistence type="predicted"/>
<protein>
    <submittedName>
        <fullName evidence="1">Uncharacterized protein</fullName>
    </submittedName>
</protein>
<evidence type="ECO:0000313" key="1">
    <source>
        <dbReference type="EMBL" id="VDO16572.1"/>
    </source>
</evidence>
<reference evidence="1 2" key="1">
    <citation type="submission" date="2018-11" db="EMBL/GenBank/DDBJ databases">
        <authorList>
            <consortium name="Pathogen Informatics"/>
        </authorList>
    </citation>
    <scope>NUCLEOTIDE SEQUENCE [LARGE SCALE GENOMIC DNA]</scope>
</reference>